<protein>
    <recommendedName>
        <fullName evidence="3">L,D-transpeptidase</fullName>
    </recommendedName>
</protein>
<proteinExistence type="predicted"/>
<organism evidence="1 2">
    <name type="scientific">Ideonella lacteola</name>
    <dbReference type="NCBI Taxonomy" id="2984193"/>
    <lineage>
        <taxon>Bacteria</taxon>
        <taxon>Pseudomonadati</taxon>
        <taxon>Pseudomonadota</taxon>
        <taxon>Betaproteobacteria</taxon>
        <taxon>Burkholderiales</taxon>
        <taxon>Sphaerotilaceae</taxon>
        <taxon>Ideonella</taxon>
    </lineage>
</organism>
<keyword evidence="2" id="KW-1185">Reference proteome</keyword>
<dbReference type="RefSeq" id="WP_341423824.1">
    <property type="nucleotide sequence ID" value="NZ_JBBUTG010000001.1"/>
</dbReference>
<name>A0ABU9BLU9_9BURK</name>
<dbReference type="Proteomes" id="UP001371218">
    <property type="component" value="Unassembled WGS sequence"/>
</dbReference>
<accession>A0ABU9BLU9</accession>
<evidence type="ECO:0008006" key="3">
    <source>
        <dbReference type="Google" id="ProtNLM"/>
    </source>
</evidence>
<sequence>MMISKDITQGLKQGLLMGTVILAALLALQPHLWPGGTAPTSSGPKPGVVEAPVQAGHAPGAVLGRSAVPTVQRRLDWNGVSPSGDVRRLAQWVVDSADNGTQHFVILDKRRARVYVFEPGGRLAGDSPVLLGFAAGDDTVPGIGDKPISEVKPQERTTPAGRFEAARGRNANQEDVVWVDYEAAVSMHRVRATNPKERRLERLATPTSADNRISYGCINLPVAFFEQVVWPPFQSRPGIVYVLPEVRPLTDVFPGVQTPYHVVSAPSLSHPSDHL</sequence>
<evidence type="ECO:0000313" key="2">
    <source>
        <dbReference type="Proteomes" id="UP001371218"/>
    </source>
</evidence>
<comment type="caution">
    <text evidence="1">The sequence shown here is derived from an EMBL/GenBank/DDBJ whole genome shotgun (WGS) entry which is preliminary data.</text>
</comment>
<dbReference type="EMBL" id="JBBUTG010000001">
    <property type="protein sequence ID" value="MEK8029488.1"/>
    <property type="molecule type" value="Genomic_DNA"/>
</dbReference>
<reference evidence="1 2" key="1">
    <citation type="submission" date="2024-04" db="EMBL/GenBank/DDBJ databases">
        <title>Novel species of the genus Ideonella isolated from streams.</title>
        <authorList>
            <person name="Lu H."/>
        </authorList>
    </citation>
    <scope>NUCLEOTIDE SEQUENCE [LARGE SCALE GENOMIC DNA]</scope>
    <source>
        <strain evidence="1 2">DXS29W</strain>
    </source>
</reference>
<gene>
    <name evidence="1" type="ORF">AACH06_01530</name>
</gene>
<evidence type="ECO:0000313" key="1">
    <source>
        <dbReference type="EMBL" id="MEK8029488.1"/>
    </source>
</evidence>